<evidence type="ECO:0000313" key="2">
    <source>
        <dbReference type="Proteomes" id="UP000018143"/>
    </source>
</evidence>
<gene>
    <name evidence="1" type="ORF">HFN_1420</name>
</gene>
<accession>T1D4R7</accession>
<dbReference type="EMBL" id="BASD01000036">
    <property type="protein sequence ID" value="GAD20176.1"/>
    <property type="molecule type" value="Genomic_DNA"/>
</dbReference>
<dbReference type="STRING" id="1325130.HFN_1420"/>
<sequence length="77" mass="9025">MWIKKVQKVINLLLNHTHLEEVDGNTQQEQEAPNFFAKFMTPKDLEKGLGLSIAQQYKLRSARFREQNAKKVDLIRT</sequence>
<dbReference type="RefSeq" id="WP_023949981.1">
    <property type="nucleotide sequence ID" value="NZ_BASD01000036.1"/>
</dbReference>
<comment type="caution">
    <text evidence="1">The sequence shown here is derived from an EMBL/GenBank/DDBJ whole genome shotgun (WGS) entry which is preliminary data.</text>
</comment>
<name>T1D4R7_9HELI</name>
<dbReference type="AlphaFoldDB" id="T1D4R7"/>
<evidence type="ECO:0000313" key="1">
    <source>
        <dbReference type="EMBL" id="GAD20176.1"/>
    </source>
</evidence>
<organism evidence="1 2">
    <name type="scientific">Helicobacter fennelliae MRY12-0050</name>
    <dbReference type="NCBI Taxonomy" id="1325130"/>
    <lineage>
        <taxon>Bacteria</taxon>
        <taxon>Pseudomonadati</taxon>
        <taxon>Campylobacterota</taxon>
        <taxon>Epsilonproteobacteria</taxon>
        <taxon>Campylobacterales</taxon>
        <taxon>Helicobacteraceae</taxon>
        <taxon>Helicobacter</taxon>
    </lineage>
</organism>
<reference evidence="1 2" key="1">
    <citation type="journal article" date="2013" name="Genome Announc.">
        <title>Draft Genome Sequence of Helicobacter fennelliae Strain MRY12-0050, Isolated from a Bacteremia Patient.</title>
        <authorList>
            <person name="Rimbara E."/>
            <person name="Matsui M."/>
            <person name="Mori S."/>
            <person name="Suzuki S."/>
            <person name="Suzuki M."/>
            <person name="Kim H."/>
            <person name="Sekizuka T."/>
            <person name="Kuroda M."/>
            <person name="Shibayama K."/>
        </authorList>
    </citation>
    <scope>NUCLEOTIDE SEQUENCE [LARGE SCALE GENOMIC DNA]</scope>
    <source>
        <strain evidence="1 2">MRY12-0050</strain>
    </source>
</reference>
<protein>
    <submittedName>
        <fullName evidence="1">Uncharacterized protein</fullName>
    </submittedName>
</protein>
<proteinExistence type="predicted"/>
<keyword evidence="2" id="KW-1185">Reference proteome</keyword>
<dbReference type="Proteomes" id="UP000018143">
    <property type="component" value="Unassembled WGS sequence"/>
</dbReference>